<dbReference type="OrthoDB" id="9771229at2"/>
<comment type="cofactor">
    <cofactor evidence="1">
        <name>a divalent metal cation</name>
        <dbReference type="ChEBI" id="CHEBI:60240"/>
    </cofactor>
</comment>
<accession>A0A315Z8Z7</accession>
<organism evidence="8 9">
    <name type="scientific">Sediminitomix flava</name>
    <dbReference type="NCBI Taxonomy" id="379075"/>
    <lineage>
        <taxon>Bacteria</taxon>
        <taxon>Pseudomonadati</taxon>
        <taxon>Bacteroidota</taxon>
        <taxon>Cytophagia</taxon>
        <taxon>Cytophagales</taxon>
        <taxon>Flammeovirgaceae</taxon>
        <taxon>Sediminitomix</taxon>
    </lineage>
</organism>
<keyword evidence="4" id="KW-0378">Hydrolase</keyword>
<dbReference type="Proteomes" id="UP000245535">
    <property type="component" value="Unassembled WGS sequence"/>
</dbReference>
<comment type="similarity">
    <text evidence="5">Belongs to the YicC/YloC family.</text>
</comment>
<evidence type="ECO:0000259" key="7">
    <source>
        <dbReference type="Pfam" id="PF08340"/>
    </source>
</evidence>
<keyword evidence="9" id="KW-1185">Reference proteome</keyword>
<evidence type="ECO:0000259" key="6">
    <source>
        <dbReference type="Pfam" id="PF03755"/>
    </source>
</evidence>
<evidence type="ECO:0000313" key="9">
    <source>
        <dbReference type="Proteomes" id="UP000245535"/>
    </source>
</evidence>
<comment type="caution">
    <text evidence="8">The sequence shown here is derived from an EMBL/GenBank/DDBJ whole genome shotgun (WGS) entry which is preliminary data.</text>
</comment>
<dbReference type="InterPro" id="IPR013551">
    <property type="entry name" value="YicC-like_C"/>
</dbReference>
<dbReference type="Pfam" id="PF08340">
    <property type="entry name" value="YicC-like_C"/>
    <property type="match status" value="1"/>
</dbReference>
<protein>
    <submittedName>
        <fullName evidence="8">Uncharacterized protein (TIGR00255 family)</fullName>
    </submittedName>
</protein>
<proteinExistence type="inferred from homology"/>
<dbReference type="EMBL" id="QGDO01000003">
    <property type="protein sequence ID" value="PWJ42035.1"/>
    <property type="molecule type" value="Genomic_DNA"/>
</dbReference>
<keyword evidence="2" id="KW-0540">Nuclease</keyword>
<dbReference type="AlphaFoldDB" id="A0A315Z8Z7"/>
<dbReference type="RefSeq" id="WP_109618622.1">
    <property type="nucleotide sequence ID" value="NZ_QGDO01000003.1"/>
</dbReference>
<evidence type="ECO:0000313" key="8">
    <source>
        <dbReference type="EMBL" id="PWJ42035.1"/>
    </source>
</evidence>
<dbReference type="InterPro" id="IPR013527">
    <property type="entry name" value="YicC-like_N"/>
</dbReference>
<dbReference type="PANTHER" id="PTHR30636">
    <property type="entry name" value="UPF0701 PROTEIN YICC"/>
    <property type="match status" value="1"/>
</dbReference>
<evidence type="ECO:0000256" key="2">
    <source>
        <dbReference type="ARBA" id="ARBA00022722"/>
    </source>
</evidence>
<dbReference type="GO" id="GO:0016787">
    <property type="term" value="F:hydrolase activity"/>
    <property type="evidence" value="ECO:0007669"/>
    <property type="project" value="UniProtKB-KW"/>
</dbReference>
<evidence type="ECO:0000256" key="1">
    <source>
        <dbReference type="ARBA" id="ARBA00001968"/>
    </source>
</evidence>
<dbReference type="PANTHER" id="PTHR30636:SF3">
    <property type="entry name" value="UPF0701 PROTEIN YICC"/>
    <property type="match status" value="1"/>
</dbReference>
<dbReference type="Pfam" id="PF03755">
    <property type="entry name" value="YicC-like_N"/>
    <property type="match status" value="1"/>
</dbReference>
<feature type="domain" description="Endoribonuclease YicC-like N-terminal" evidence="6">
    <location>
        <begin position="2"/>
        <end position="157"/>
    </location>
</feature>
<sequence>MIKSMTGFGRAQVENEQVSVQVEIKTLNSKNADIIVRMSSVFSSKEIEVRNQISSALKRGKILINVNYTAKDDSISKASINKELVKNYFKELSEVAQELNVASSNDLLKIALEMPDVMNKEVNEDSVESAWKFISEAVGLAISNCDQFRIDEGKALEAAFKDNISKISTYLTKVEERDPQRLIKIREKLNQQIKEIENNENFDPNRFEQELIYYIEKLDIAEEKVRLKNHLEYFIENLSDKNASGKKLGFISQEIGREINTIGSKANDLEIQKLVVNMKEELEKIKEQVLNVL</sequence>
<dbReference type="NCBIfam" id="TIGR00255">
    <property type="entry name" value="YicC/YloC family endoribonuclease"/>
    <property type="match status" value="1"/>
</dbReference>
<dbReference type="GO" id="GO:0004521">
    <property type="term" value="F:RNA endonuclease activity"/>
    <property type="evidence" value="ECO:0007669"/>
    <property type="project" value="InterPro"/>
</dbReference>
<dbReference type="InterPro" id="IPR005229">
    <property type="entry name" value="YicC/YloC-like"/>
</dbReference>
<evidence type="ECO:0000256" key="5">
    <source>
        <dbReference type="ARBA" id="ARBA00035648"/>
    </source>
</evidence>
<gene>
    <name evidence="8" type="ORF">BC781_103285</name>
</gene>
<evidence type="ECO:0000256" key="3">
    <source>
        <dbReference type="ARBA" id="ARBA00022759"/>
    </source>
</evidence>
<reference evidence="8 9" key="1">
    <citation type="submission" date="2018-03" db="EMBL/GenBank/DDBJ databases">
        <title>Genomic Encyclopedia of Archaeal and Bacterial Type Strains, Phase II (KMG-II): from individual species to whole genera.</title>
        <authorList>
            <person name="Goeker M."/>
        </authorList>
    </citation>
    <scope>NUCLEOTIDE SEQUENCE [LARGE SCALE GENOMIC DNA]</scope>
    <source>
        <strain evidence="8 9">DSM 28229</strain>
    </source>
</reference>
<evidence type="ECO:0000256" key="4">
    <source>
        <dbReference type="ARBA" id="ARBA00022801"/>
    </source>
</evidence>
<name>A0A315Z8Z7_SEDFL</name>
<keyword evidence="3" id="KW-0255">Endonuclease</keyword>
<feature type="domain" description="Endoribonuclease YicC-like C-terminal" evidence="7">
    <location>
        <begin position="174"/>
        <end position="292"/>
    </location>
</feature>